<dbReference type="InterPro" id="IPR023214">
    <property type="entry name" value="HAD_sf"/>
</dbReference>
<evidence type="ECO:0008006" key="6">
    <source>
        <dbReference type="Google" id="ProtNLM"/>
    </source>
</evidence>
<sequence length="277" mass="30882">MDPNSYQSYIFDCDGVLWKGLLEVPGSIQALNYLQSLGKKVFFLTNSARTKPDIASQLSSYGFAASYDQIHSAGTMLPLYINKFHPGLKNVFFIGLRGKELLTDAGFNALESHEIPNNRITSLQDLKDFRLQEVPDAVVVCHDIDFDYFTGLYASACIQEGAKFISANYDDYFILGDWKMASCGTLCKYIEGATGQKAEVVGKPNSFIIEEIIEEHNLDRSTCIMVGDTIDSDVLLAHNAHIDSMLVLTGVSKREDIEKYEYKPTFVFESLGSAFNL</sequence>
<dbReference type="Gene3D" id="3.40.50.1000">
    <property type="entry name" value="HAD superfamily/HAD-like"/>
    <property type="match status" value="2"/>
</dbReference>
<dbReference type="AlphaFoldDB" id="A0AAU9KI69"/>
<dbReference type="Pfam" id="PF13242">
    <property type="entry name" value="Hydrolase_like"/>
    <property type="match status" value="1"/>
</dbReference>
<dbReference type="PIRSF" id="PIRSF000915">
    <property type="entry name" value="PGP-type_phosphatase"/>
    <property type="match status" value="1"/>
</dbReference>
<feature type="binding site" evidence="3">
    <location>
        <position position="228"/>
    </location>
    <ligand>
        <name>Mg(2+)</name>
        <dbReference type="ChEBI" id="CHEBI:18420"/>
    </ligand>
</feature>
<evidence type="ECO:0000313" key="4">
    <source>
        <dbReference type="EMBL" id="CAG9333702.1"/>
    </source>
</evidence>
<accession>A0AAU9KI69</accession>
<evidence type="ECO:0000256" key="3">
    <source>
        <dbReference type="PIRSR" id="PIRSR000915-3"/>
    </source>
</evidence>
<dbReference type="InterPro" id="IPR036412">
    <property type="entry name" value="HAD-like_sf"/>
</dbReference>
<reference evidence="4" key="1">
    <citation type="submission" date="2021-09" db="EMBL/GenBank/DDBJ databases">
        <authorList>
            <consortium name="AG Swart"/>
            <person name="Singh M."/>
            <person name="Singh A."/>
            <person name="Seah K."/>
            <person name="Emmerich C."/>
        </authorList>
    </citation>
    <scope>NUCLEOTIDE SEQUENCE</scope>
    <source>
        <strain evidence="4">ATCC30299</strain>
    </source>
</reference>
<name>A0AAU9KI69_9CILI</name>
<comment type="caution">
    <text evidence="4">The sequence shown here is derived from an EMBL/GenBank/DDBJ whole genome shotgun (WGS) entry which is preliminary data.</text>
</comment>
<proteinExistence type="predicted"/>
<protein>
    <recommendedName>
        <fullName evidence="6">4-nitrophenylphosphatase</fullName>
    </recommendedName>
</protein>
<dbReference type="PANTHER" id="PTHR19288">
    <property type="entry name" value="4-NITROPHENYLPHOSPHATASE-RELATED"/>
    <property type="match status" value="1"/>
</dbReference>
<dbReference type="GO" id="GO:0046872">
    <property type="term" value="F:metal ion binding"/>
    <property type="evidence" value="ECO:0007669"/>
    <property type="project" value="UniProtKB-KW"/>
</dbReference>
<gene>
    <name evidence="4" type="ORF">BSTOLATCC_MIC59518</name>
</gene>
<evidence type="ECO:0000313" key="5">
    <source>
        <dbReference type="Proteomes" id="UP001162131"/>
    </source>
</evidence>
<dbReference type="NCBIfam" id="TIGR01460">
    <property type="entry name" value="HAD-SF-IIA"/>
    <property type="match status" value="1"/>
</dbReference>
<keyword evidence="3" id="KW-0460">Magnesium</keyword>
<keyword evidence="5" id="KW-1185">Reference proteome</keyword>
<dbReference type="PANTHER" id="PTHR19288:SF46">
    <property type="entry name" value="HALOACID DEHALOGENASE-LIKE HYDROLASE DOMAIN-CONTAINING PROTEIN 2"/>
    <property type="match status" value="1"/>
</dbReference>
<evidence type="ECO:0000256" key="2">
    <source>
        <dbReference type="PIRSR" id="PIRSR000915-2"/>
    </source>
</evidence>
<feature type="active site" description="Proton donor" evidence="1">
    <location>
        <position position="14"/>
    </location>
</feature>
<organism evidence="4 5">
    <name type="scientific">Blepharisma stoltei</name>
    <dbReference type="NCBI Taxonomy" id="1481888"/>
    <lineage>
        <taxon>Eukaryota</taxon>
        <taxon>Sar</taxon>
        <taxon>Alveolata</taxon>
        <taxon>Ciliophora</taxon>
        <taxon>Postciliodesmatophora</taxon>
        <taxon>Heterotrichea</taxon>
        <taxon>Heterotrichida</taxon>
        <taxon>Blepharismidae</taxon>
        <taxon>Blepharisma</taxon>
    </lineage>
</organism>
<dbReference type="Pfam" id="PF13344">
    <property type="entry name" value="Hydrolase_6"/>
    <property type="match status" value="1"/>
</dbReference>
<keyword evidence="3" id="KW-0479">Metal-binding</keyword>
<comment type="cofactor">
    <cofactor evidence="3">
        <name>Mg(2+)</name>
        <dbReference type="ChEBI" id="CHEBI:18420"/>
    </cofactor>
    <text evidence="3">Divalent metal ions. Mg(2+) is the most effective.</text>
</comment>
<dbReference type="GO" id="GO:0016791">
    <property type="term" value="F:phosphatase activity"/>
    <property type="evidence" value="ECO:0007669"/>
    <property type="project" value="TreeGrafter"/>
</dbReference>
<dbReference type="Proteomes" id="UP001162131">
    <property type="component" value="Unassembled WGS sequence"/>
</dbReference>
<feature type="active site" description="Nucleophile" evidence="1">
    <location>
        <position position="12"/>
    </location>
</feature>
<dbReference type="GO" id="GO:0005737">
    <property type="term" value="C:cytoplasm"/>
    <property type="evidence" value="ECO:0007669"/>
    <property type="project" value="TreeGrafter"/>
</dbReference>
<feature type="binding site" evidence="2">
    <location>
        <position position="203"/>
    </location>
    <ligand>
        <name>substrate</name>
    </ligand>
</feature>
<dbReference type="EMBL" id="CAJZBQ010000057">
    <property type="protein sequence ID" value="CAG9333702.1"/>
    <property type="molecule type" value="Genomic_DNA"/>
</dbReference>
<dbReference type="InterPro" id="IPR006357">
    <property type="entry name" value="HAD-SF_hydro_IIA"/>
</dbReference>
<feature type="binding site" evidence="3">
    <location>
        <position position="14"/>
    </location>
    <ligand>
        <name>Mg(2+)</name>
        <dbReference type="ChEBI" id="CHEBI:18420"/>
    </ligand>
</feature>
<evidence type="ECO:0000256" key="1">
    <source>
        <dbReference type="PIRSR" id="PIRSR000915-1"/>
    </source>
</evidence>
<feature type="binding site" evidence="3">
    <location>
        <position position="12"/>
    </location>
    <ligand>
        <name>Mg(2+)</name>
        <dbReference type="ChEBI" id="CHEBI:18420"/>
    </ligand>
</feature>
<dbReference type="SUPFAM" id="SSF56784">
    <property type="entry name" value="HAD-like"/>
    <property type="match status" value="1"/>
</dbReference>